<evidence type="ECO:0000256" key="1">
    <source>
        <dbReference type="SAM" id="MobiDB-lite"/>
    </source>
</evidence>
<reference evidence="2 3" key="1">
    <citation type="journal article" date="2016" name="Nat. Commun.">
        <title>Thousands of microbial genomes shed light on interconnected biogeochemical processes in an aquifer system.</title>
        <authorList>
            <person name="Anantharaman K."/>
            <person name="Brown C.T."/>
            <person name="Hug L.A."/>
            <person name="Sharon I."/>
            <person name="Castelle C.J."/>
            <person name="Probst A.J."/>
            <person name="Thomas B.C."/>
            <person name="Singh A."/>
            <person name="Wilkins M.J."/>
            <person name="Karaoz U."/>
            <person name="Brodie E.L."/>
            <person name="Williams K.H."/>
            <person name="Hubbard S.S."/>
            <person name="Banfield J.F."/>
        </authorList>
    </citation>
    <scope>NUCLEOTIDE SEQUENCE [LARGE SCALE GENOMIC DNA]</scope>
    <source>
        <strain evidence="3">RIFCSPLOWO2_12_FULL_64_10</strain>
    </source>
</reference>
<name>A0A1F6CTT0_HANXR</name>
<proteinExistence type="predicted"/>
<evidence type="ECO:0000313" key="3">
    <source>
        <dbReference type="Proteomes" id="UP000178606"/>
    </source>
</evidence>
<accession>A0A1F6CTT0</accession>
<dbReference type="Pfam" id="PF20126">
    <property type="entry name" value="TumE"/>
    <property type="match status" value="1"/>
</dbReference>
<comment type="caution">
    <text evidence="2">The sequence shown here is derived from an EMBL/GenBank/DDBJ whole genome shotgun (WGS) entry which is preliminary data.</text>
</comment>
<feature type="compositionally biased region" description="Basic and acidic residues" evidence="1">
    <location>
        <begin position="76"/>
        <end position="92"/>
    </location>
</feature>
<dbReference type="AlphaFoldDB" id="A0A1F6CTT0"/>
<feature type="region of interest" description="Disordered" evidence="1">
    <location>
        <begin position="76"/>
        <end position="97"/>
    </location>
</feature>
<protein>
    <submittedName>
        <fullName evidence="2">Uncharacterized protein</fullName>
    </submittedName>
</protein>
<organism evidence="2 3">
    <name type="scientific">Handelsmanbacteria sp. (strain RIFCSPLOWO2_12_FULL_64_10)</name>
    <dbReference type="NCBI Taxonomy" id="1817868"/>
    <lineage>
        <taxon>Bacteria</taxon>
        <taxon>Candidatus Handelsmaniibacteriota</taxon>
    </lineage>
</organism>
<dbReference type="EMBL" id="MFKF01000145">
    <property type="protein sequence ID" value="OGG52302.1"/>
    <property type="molecule type" value="Genomic_DNA"/>
</dbReference>
<evidence type="ECO:0000313" key="2">
    <source>
        <dbReference type="EMBL" id="OGG52302.1"/>
    </source>
</evidence>
<dbReference type="InterPro" id="IPR045397">
    <property type="entry name" value="TumE-like"/>
</dbReference>
<dbReference type="Proteomes" id="UP000178606">
    <property type="component" value="Unassembled WGS sequence"/>
</dbReference>
<sequence>MVGQIIAALRRSPLVKELEVLEVIEEESVQFLRVKAEIVDGSLLYVREAFFPDHSKYSYHWQTRTGEMLIRWDNAPHHPEISTHPDHKHAGEQVRPSSRVSVEEALAELSEALKRKGKIK</sequence>
<gene>
    <name evidence="2" type="ORF">A3F84_23370</name>
</gene>